<dbReference type="eggNOG" id="COG3011">
    <property type="taxonomic scope" value="Bacteria"/>
</dbReference>
<dbReference type="InterPro" id="IPR007263">
    <property type="entry name" value="DCC1-like"/>
</dbReference>
<dbReference type="HOGENOM" id="CLU_092206_2_1_10"/>
<dbReference type="Pfam" id="PF04134">
    <property type="entry name" value="DCC1-like"/>
    <property type="match status" value="1"/>
</dbReference>
<dbReference type="KEGG" id="hhy:Halhy_2383"/>
<sequence length="130" mass="15199">MKPIILFDGVCNLCNGFVQTIIRVDPQGKFQFAALQSEFGKEVMTKAQLPVNELNTVVLYSNGKIFTHSDVPLEICRLLGGFWRLFLIFKLIPRALRNRIYNWVARNRYRWFGKSESCMIPTPELRQRFL</sequence>
<reference evidence="1 2" key="1">
    <citation type="journal article" date="2011" name="Stand. Genomic Sci.">
        <title>Complete genome sequence of Haliscomenobacter hydrossis type strain (O).</title>
        <authorList>
            <consortium name="US DOE Joint Genome Institute (JGI-PGF)"/>
            <person name="Daligault H."/>
            <person name="Lapidus A."/>
            <person name="Zeytun A."/>
            <person name="Nolan M."/>
            <person name="Lucas S."/>
            <person name="Del Rio T.G."/>
            <person name="Tice H."/>
            <person name="Cheng J.F."/>
            <person name="Tapia R."/>
            <person name="Han C."/>
            <person name="Goodwin L."/>
            <person name="Pitluck S."/>
            <person name="Liolios K."/>
            <person name="Pagani I."/>
            <person name="Ivanova N."/>
            <person name="Huntemann M."/>
            <person name="Mavromatis K."/>
            <person name="Mikhailova N."/>
            <person name="Pati A."/>
            <person name="Chen A."/>
            <person name="Palaniappan K."/>
            <person name="Land M."/>
            <person name="Hauser L."/>
            <person name="Brambilla E.M."/>
            <person name="Rohde M."/>
            <person name="Verbarg S."/>
            <person name="Goker M."/>
            <person name="Bristow J."/>
            <person name="Eisen J.A."/>
            <person name="Markowitz V."/>
            <person name="Hugenholtz P."/>
            <person name="Kyrpides N.C."/>
            <person name="Klenk H.P."/>
            <person name="Woyke T."/>
        </authorList>
    </citation>
    <scope>NUCLEOTIDE SEQUENCE [LARGE SCALE GENOMIC DNA]</scope>
    <source>
        <strain evidence="2">ATCC 27775 / DSM 1100 / LMG 10767 / O</strain>
    </source>
</reference>
<dbReference type="EMBL" id="CP002691">
    <property type="protein sequence ID" value="AEE50258.1"/>
    <property type="molecule type" value="Genomic_DNA"/>
</dbReference>
<dbReference type="AlphaFoldDB" id="F4KVD2"/>
<keyword evidence="2" id="KW-1185">Reference proteome</keyword>
<accession>F4KVD2</accession>
<evidence type="ECO:0000313" key="1">
    <source>
        <dbReference type="EMBL" id="AEE50258.1"/>
    </source>
</evidence>
<dbReference type="PANTHER" id="PTHR33639:SF2">
    <property type="entry name" value="DUF393 DOMAIN-CONTAINING PROTEIN"/>
    <property type="match status" value="1"/>
</dbReference>
<evidence type="ECO:0000313" key="2">
    <source>
        <dbReference type="Proteomes" id="UP000008461"/>
    </source>
</evidence>
<reference key="2">
    <citation type="submission" date="2011-04" db="EMBL/GenBank/DDBJ databases">
        <title>Complete sequence of chromosome of Haliscomenobacter hydrossis DSM 1100.</title>
        <authorList>
            <consortium name="US DOE Joint Genome Institute (JGI-PGF)"/>
            <person name="Lucas S."/>
            <person name="Han J."/>
            <person name="Lapidus A."/>
            <person name="Bruce D."/>
            <person name="Goodwin L."/>
            <person name="Pitluck S."/>
            <person name="Peters L."/>
            <person name="Kyrpides N."/>
            <person name="Mavromatis K."/>
            <person name="Ivanova N."/>
            <person name="Ovchinnikova G."/>
            <person name="Pagani I."/>
            <person name="Daligault H."/>
            <person name="Detter J.C."/>
            <person name="Han C."/>
            <person name="Land M."/>
            <person name="Hauser L."/>
            <person name="Markowitz V."/>
            <person name="Cheng J.-F."/>
            <person name="Hugenholtz P."/>
            <person name="Woyke T."/>
            <person name="Wu D."/>
            <person name="Verbarg S."/>
            <person name="Frueling A."/>
            <person name="Brambilla E."/>
            <person name="Klenk H.-P."/>
            <person name="Eisen J.A."/>
        </authorList>
    </citation>
    <scope>NUCLEOTIDE SEQUENCE</scope>
    <source>
        <strain>DSM 1100</strain>
    </source>
</reference>
<dbReference type="RefSeq" id="WP_013764807.1">
    <property type="nucleotide sequence ID" value="NC_015510.1"/>
</dbReference>
<proteinExistence type="predicted"/>
<gene>
    <name evidence="1" type="ordered locus">Halhy_2383</name>
</gene>
<dbReference type="OrthoDB" id="9785438at2"/>
<dbReference type="InterPro" id="IPR052927">
    <property type="entry name" value="DCC_oxidoreductase"/>
</dbReference>
<protein>
    <submittedName>
        <fullName evidence="1">Thiol-disulfide oxidoreductase DCC</fullName>
    </submittedName>
</protein>
<dbReference type="STRING" id="760192.Halhy_2383"/>
<dbReference type="Proteomes" id="UP000008461">
    <property type="component" value="Chromosome"/>
</dbReference>
<dbReference type="GO" id="GO:0015035">
    <property type="term" value="F:protein-disulfide reductase activity"/>
    <property type="evidence" value="ECO:0007669"/>
    <property type="project" value="InterPro"/>
</dbReference>
<dbReference type="PANTHER" id="PTHR33639">
    <property type="entry name" value="THIOL-DISULFIDE OXIDOREDUCTASE DCC"/>
    <property type="match status" value="1"/>
</dbReference>
<organism evidence="1 2">
    <name type="scientific">Haliscomenobacter hydrossis (strain ATCC 27775 / DSM 1100 / LMG 10767 / O)</name>
    <dbReference type="NCBI Taxonomy" id="760192"/>
    <lineage>
        <taxon>Bacteria</taxon>
        <taxon>Pseudomonadati</taxon>
        <taxon>Bacteroidota</taxon>
        <taxon>Saprospiria</taxon>
        <taxon>Saprospirales</taxon>
        <taxon>Haliscomenobacteraceae</taxon>
        <taxon>Haliscomenobacter</taxon>
    </lineage>
</organism>
<name>F4KVD2_HALH1</name>